<evidence type="ECO:0000313" key="5">
    <source>
        <dbReference type="EMBL" id="PKS08112.1"/>
    </source>
</evidence>
<sequence length="360" mass="39684">MKPSKFLTLLGGVWTVMVSPASTATLPSHDLGFEYTREYTLIGSNIYSYLLSKPSPDATPKGTVVLLHGFPDLSFGWRYQIPHLTTLGYQVIAPDMLGYGRSSAPLDTRRFSLKNMSDDLAKLIKKVVGCEKVILGGHDWGGAMVYRAALWHPELFKGIFSVCTPYFPPVPKYVDLKDQIDAGITPSFGYQLQFRDPAIDWKLQGPSKIRQVLLALYGATTPTGEPGFDARTGLILDSLPHLGPSPLVSNDNISYYTVEYLKNTMRGPLSWYRTARVNFQDELSLVESGAVNFTMPGLYIGATMDTALPPEMSVGMEAYFNQGLTRGEVVSSHWALWQAAKGVNNILGDWISALDSPSKQ</sequence>
<comment type="similarity">
    <text evidence="2">Belongs to the AB hydrolase superfamily. Epoxide hydrolase family.</text>
</comment>
<dbReference type="GO" id="GO:0016787">
    <property type="term" value="F:hydrolase activity"/>
    <property type="evidence" value="ECO:0007669"/>
    <property type="project" value="UniProtKB-KW"/>
</dbReference>
<dbReference type="InterPro" id="IPR000073">
    <property type="entry name" value="AB_hydrolase_1"/>
</dbReference>
<dbReference type="EMBL" id="NLAX01000700">
    <property type="protein sequence ID" value="PKS08112.1"/>
    <property type="molecule type" value="Genomic_DNA"/>
</dbReference>
<evidence type="ECO:0000256" key="1">
    <source>
        <dbReference type="ARBA" id="ARBA00022801"/>
    </source>
</evidence>
<evidence type="ECO:0000256" key="3">
    <source>
        <dbReference type="SAM" id="SignalP"/>
    </source>
</evidence>
<dbReference type="VEuPathDB" id="FungiDB:jhhlp_005387"/>
<evidence type="ECO:0000259" key="4">
    <source>
        <dbReference type="Pfam" id="PF00561"/>
    </source>
</evidence>
<dbReference type="SUPFAM" id="SSF53474">
    <property type="entry name" value="alpha/beta-Hydrolases"/>
    <property type="match status" value="1"/>
</dbReference>
<dbReference type="AlphaFoldDB" id="A0A2N3N6W0"/>
<gene>
    <name evidence="5" type="ORF">jhhlp_005387</name>
</gene>
<organism evidence="5 6">
    <name type="scientific">Lomentospora prolificans</name>
    <dbReference type="NCBI Taxonomy" id="41688"/>
    <lineage>
        <taxon>Eukaryota</taxon>
        <taxon>Fungi</taxon>
        <taxon>Dikarya</taxon>
        <taxon>Ascomycota</taxon>
        <taxon>Pezizomycotina</taxon>
        <taxon>Sordariomycetes</taxon>
        <taxon>Hypocreomycetidae</taxon>
        <taxon>Microascales</taxon>
        <taxon>Microascaceae</taxon>
        <taxon>Lomentospora</taxon>
    </lineage>
</organism>
<dbReference type="PRINTS" id="PR00111">
    <property type="entry name" value="ABHYDROLASE"/>
</dbReference>
<protein>
    <recommendedName>
        <fullName evidence="4">AB hydrolase-1 domain-containing protein</fullName>
    </recommendedName>
</protein>
<dbReference type="PRINTS" id="PR00412">
    <property type="entry name" value="EPOXHYDRLASE"/>
</dbReference>
<dbReference type="OrthoDB" id="408373at2759"/>
<feature type="domain" description="AB hydrolase-1" evidence="4">
    <location>
        <begin position="63"/>
        <end position="182"/>
    </location>
</feature>
<keyword evidence="6" id="KW-1185">Reference proteome</keyword>
<keyword evidence="1" id="KW-0378">Hydrolase</keyword>
<dbReference type="InParanoid" id="A0A2N3N6W0"/>
<reference evidence="5 6" key="1">
    <citation type="journal article" date="2017" name="G3 (Bethesda)">
        <title>First Draft Genome Sequence of the Pathogenic Fungus Lomentospora prolificans (Formerly Scedosporium prolificans).</title>
        <authorList>
            <person name="Luo R."/>
            <person name="Zimin A."/>
            <person name="Workman R."/>
            <person name="Fan Y."/>
            <person name="Pertea G."/>
            <person name="Grossman N."/>
            <person name="Wear M.P."/>
            <person name="Jia B."/>
            <person name="Miller H."/>
            <person name="Casadevall A."/>
            <person name="Timp W."/>
            <person name="Zhang S.X."/>
            <person name="Salzberg S.L."/>
        </authorList>
    </citation>
    <scope>NUCLEOTIDE SEQUENCE [LARGE SCALE GENOMIC DNA]</scope>
    <source>
        <strain evidence="5 6">JHH-5317</strain>
    </source>
</reference>
<proteinExistence type="inferred from homology"/>
<keyword evidence="3" id="KW-0732">Signal</keyword>
<evidence type="ECO:0000313" key="6">
    <source>
        <dbReference type="Proteomes" id="UP000233524"/>
    </source>
</evidence>
<comment type="caution">
    <text evidence="5">The sequence shown here is derived from an EMBL/GenBank/DDBJ whole genome shotgun (WGS) entry which is preliminary data.</text>
</comment>
<dbReference type="Proteomes" id="UP000233524">
    <property type="component" value="Unassembled WGS sequence"/>
</dbReference>
<dbReference type="PANTHER" id="PTHR43329">
    <property type="entry name" value="EPOXIDE HYDROLASE"/>
    <property type="match status" value="1"/>
</dbReference>
<dbReference type="InterPro" id="IPR000639">
    <property type="entry name" value="Epox_hydrolase-like"/>
</dbReference>
<accession>A0A2N3N6W0</accession>
<dbReference type="Gene3D" id="3.40.50.1820">
    <property type="entry name" value="alpha/beta hydrolase"/>
    <property type="match status" value="1"/>
</dbReference>
<evidence type="ECO:0000256" key="2">
    <source>
        <dbReference type="ARBA" id="ARBA00038334"/>
    </source>
</evidence>
<dbReference type="InterPro" id="IPR029058">
    <property type="entry name" value="AB_hydrolase_fold"/>
</dbReference>
<name>A0A2N3N6W0_9PEZI</name>
<feature type="chain" id="PRO_5014865521" description="AB hydrolase-1 domain-containing protein" evidence="3">
    <location>
        <begin position="24"/>
        <end position="360"/>
    </location>
</feature>
<feature type="signal peptide" evidence="3">
    <location>
        <begin position="1"/>
        <end position="23"/>
    </location>
</feature>
<dbReference type="STRING" id="41688.A0A2N3N6W0"/>
<dbReference type="Pfam" id="PF00561">
    <property type="entry name" value="Abhydrolase_1"/>
    <property type="match status" value="1"/>
</dbReference>